<keyword evidence="3" id="KW-1185">Reference proteome</keyword>
<sequence length="114" mass="12220">MALIPIKVHGLLDYTTGALFLASPWLLHFSDSKAATSVAVGAGAAVLGLSAFANYEAGVSRKGPMQTYLTSLRQIAILVVNRLPASSVALCTRYRSNRLDGELKLLPGQIHNRR</sequence>
<dbReference type="Proteomes" id="UP000664628">
    <property type="component" value="Unassembled WGS sequence"/>
</dbReference>
<accession>A0ABS3JKM2</accession>
<proteinExistence type="predicted"/>
<reference evidence="2 3" key="1">
    <citation type="submission" date="2021-03" db="EMBL/GenBank/DDBJ databases">
        <title>Fibrella sp. HMF5405 genome sequencing and assembly.</title>
        <authorList>
            <person name="Kang H."/>
            <person name="Kim H."/>
            <person name="Bae S."/>
            <person name="Joh K."/>
        </authorList>
    </citation>
    <scope>NUCLEOTIDE SEQUENCE [LARGE SCALE GENOMIC DNA]</scope>
    <source>
        <strain evidence="2 3">HMF5405</strain>
    </source>
</reference>
<protein>
    <submittedName>
        <fullName evidence="2">SPW repeat protein</fullName>
    </submittedName>
</protein>
<dbReference type="Pfam" id="PF03779">
    <property type="entry name" value="SPW"/>
    <property type="match status" value="1"/>
</dbReference>
<dbReference type="RefSeq" id="WP_207329734.1">
    <property type="nucleotide sequence ID" value="NZ_JAFMYW010000004.1"/>
</dbReference>
<evidence type="ECO:0000313" key="2">
    <source>
        <dbReference type="EMBL" id="MBO0949769.1"/>
    </source>
</evidence>
<dbReference type="InterPro" id="IPR005530">
    <property type="entry name" value="SPW"/>
</dbReference>
<feature type="domain" description="SPW repeat-containing integral membrane" evidence="1">
    <location>
        <begin position="9"/>
        <end position="59"/>
    </location>
</feature>
<evidence type="ECO:0000259" key="1">
    <source>
        <dbReference type="Pfam" id="PF03779"/>
    </source>
</evidence>
<evidence type="ECO:0000313" key="3">
    <source>
        <dbReference type="Proteomes" id="UP000664628"/>
    </source>
</evidence>
<organism evidence="2 3">
    <name type="scientific">Fibrella forsythiae</name>
    <dbReference type="NCBI Taxonomy" id="2817061"/>
    <lineage>
        <taxon>Bacteria</taxon>
        <taxon>Pseudomonadati</taxon>
        <taxon>Bacteroidota</taxon>
        <taxon>Cytophagia</taxon>
        <taxon>Cytophagales</taxon>
        <taxon>Spirosomataceae</taxon>
        <taxon>Fibrella</taxon>
    </lineage>
</organism>
<comment type="caution">
    <text evidence="2">The sequence shown here is derived from an EMBL/GenBank/DDBJ whole genome shotgun (WGS) entry which is preliminary data.</text>
</comment>
<gene>
    <name evidence="2" type="ORF">J2I46_14325</name>
</gene>
<name>A0ABS3JKM2_9BACT</name>
<dbReference type="EMBL" id="JAFMYW010000004">
    <property type="protein sequence ID" value="MBO0949769.1"/>
    <property type="molecule type" value="Genomic_DNA"/>
</dbReference>